<dbReference type="GO" id="GO:0005524">
    <property type="term" value="F:ATP binding"/>
    <property type="evidence" value="ECO:0007669"/>
    <property type="project" value="UniProtKB-KW"/>
</dbReference>
<feature type="region of interest" description="Disordered" evidence="4">
    <location>
        <begin position="1"/>
        <end position="23"/>
    </location>
</feature>
<feature type="domain" description="Bacterial type II secretion system protein E" evidence="5">
    <location>
        <begin position="55"/>
        <end position="151"/>
    </location>
</feature>
<dbReference type="AlphaFoldDB" id="M5TWS6"/>
<dbReference type="Proteomes" id="UP000011885">
    <property type="component" value="Unassembled WGS sequence"/>
</dbReference>
<name>M5TWS6_9BACT</name>
<dbReference type="SUPFAM" id="SSF52540">
    <property type="entry name" value="P-loop containing nucleoside triphosphate hydrolases"/>
    <property type="match status" value="1"/>
</dbReference>
<evidence type="ECO:0000313" key="6">
    <source>
        <dbReference type="EMBL" id="EMI53494.1"/>
    </source>
</evidence>
<organism evidence="6 7">
    <name type="scientific">Rhodopirellula sallentina SM41</name>
    <dbReference type="NCBI Taxonomy" id="1263870"/>
    <lineage>
        <taxon>Bacteria</taxon>
        <taxon>Pseudomonadati</taxon>
        <taxon>Planctomycetota</taxon>
        <taxon>Planctomycetia</taxon>
        <taxon>Pirellulales</taxon>
        <taxon>Pirellulaceae</taxon>
        <taxon>Rhodopirellula</taxon>
    </lineage>
</organism>
<feature type="compositionally biased region" description="Polar residues" evidence="4">
    <location>
        <begin position="7"/>
        <end position="17"/>
    </location>
</feature>
<proteinExistence type="inferred from homology"/>
<evidence type="ECO:0000256" key="1">
    <source>
        <dbReference type="ARBA" id="ARBA00006611"/>
    </source>
</evidence>
<evidence type="ECO:0000256" key="2">
    <source>
        <dbReference type="ARBA" id="ARBA00022741"/>
    </source>
</evidence>
<keyword evidence="7" id="KW-1185">Reference proteome</keyword>
<evidence type="ECO:0000259" key="5">
    <source>
        <dbReference type="Pfam" id="PF00437"/>
    </source>
</evidence>
<sequence>MLRSPKQRTATILGSDQETATANSAETANDLLQMVDQLDHEIRALPNKSPAYPTEVVNRLLEFAALVGTSDMHLQPTPSGLDIRFRHDGVLHPIGVYAEGANASIISRLKVLSNLLTYQNDIPQEGRVADPGESAEVRVSTFPTLDGERAV</sequence>
<keyword evidence="2" id="KW-0547">Nucleotide-binding</keyword>
<evidence type="ECO:0000313" key="7">
    <source>
        <dbReference type="Proteomes" id="UP000011885"/>
    </source>
</evidence>
<dbReference type="PANTHER" id="PTHR30258:SF2">
    <property type="entry name" value="COMG OPERON PROTEIN 1"/>
    <property type="match status" value="1"/>
</dbReference>
<evidence type="ECO:0000256" key="4">
    <source>
        <dbReference type="SAM" id="MobiDB-lite"/>
    </source>
</evidence>
<dbReference type="PANTHER" id="PTHR30258">
    <property type="entry name" value="TYPE II SECRETION SYSTEM PROTEIN GSPE-RELATED"/>
    <property type="match status" value="1"/>
</dbReference>
<feature type="non-terminal residue" evidence="6">
    <location>
        <position position="151"/>
    </location>
</feature>
<dbReference type="GO" id="GO:0005886">
    <property type="term" value="C:plasma membrane"/>
    <property type="evidence" value="ECO:0007669"/>
    <property type="project" value="TreeGrafter"/>
</dbReference>
<dbReference type="RefSeq" id="WP_008684744.1">
    <property type="nucleotide sequence ID" value="NZ_ANOH01000347.1"/>
</dbReference>
<reference evidence="6 7" key="1">
    <citation type="journal article" date="2013" name="Mar. Genomics">
        <title>Expression of sulfatases in Rhodopirellula baltica and the diversity of sulfatases in the genus Rhodopirellula.</title>
        <authorList>
            <person name="Wegner C.E."/>
            <person name="Richter-Heitmann T."/>
            <person name="Klindworth A."/>
            <person name="Klockow C."/>
            <person name="Richter M."/>
            <person name="Achstetter T."/>
            <person name="Glockner F.O."/>
            <person name="Harder J."/>
        </authorList>
    </citation>
    <scope>NUCLEOTIDE SEQUENCE [LARGE SCALE GENOMIC DNA]</scope>
    <source>
        <strain evidence="6 7">SM41</strain>
    </source>
</reference>
<dbReference type="InterPro" id="IPR001482">
    <property type="entry name" value="T2SS/T4SS_dom"/>
</dbReference>
<gene>
    <name evidence="6" type="ORF">RSSM_05048</name>
</gene>
<dbReference type="GO" id="GO:0016887">
    <property type="term" value="F:ATP hydrolysis activity"/>
    <property type="evidence" value="ECO:0007669"/>
    <property type="project" value="TreeGrafter"/>
</dbReference>
<dbReference type="InterPro" id="IPR027417">
    <property type="entry name" value="P-loop_NTPase"/>
</dbReference>
<comment type="similarity">
    <text evidence="1">Belongs to the GSP E family.</text>
</comment>
<dbReference type="Pfam" id="PF00437">
    <property type="entry name" value="T2SSE"/>
    <property type="match status" value="1"/>
</dbReference>
<evidence type="ECO:0000256" key="3">
    <source>
        <dbReference type="ARBA" id="ARBA00022840"/>
    </source>
</evidence>
<protein>
    <submittedName>
        <fullName evidence="6">Type II secretion system protein E</fullName>
    </submittedName>
</protein>
<accession>M5TWS6</accession>
<keyword evidence="3" id="KW-0067">ATP-binding</keyword>
<dbReference type="EMBL" id="ANOH01000347">
    <property type="protein sequence ID" value="EMI53494.1"/>
    <property type="molecule type" value="Genomic_DNA"/>
</dbReference>
<dbReference type="Gene3D" id="3.30.450.90">
    <property type="match status" value="1"/>
</dbReference>
<comment type="caution">
    <text evidence="6">The sequence shown here is derived from an EMBL/GenBank/DDBJ whole genome shotgun (WGS) entry which is preliminary data.</text>
</comment>